<keyword evidence="2" id="KW-0472">Membrane</keyword>
<evidence type="ECO:0000313" key="4">
    <source>
        <dbReference type="Proteomes" id="UP000007882"/>
    </source>
</evidence>
<feature type="compositionally biased region" description="Polar residues" evidence="1">
    <location>
        <begin position="292"/>
        <end position="301"/>
    </location>
</feature>
<dbReference type="Proteomes" id="UP000007882">
    <property type="component" value="Chromosome"/>
</dbReference>
<evidence type="ECO:0000256" key="2">
    <source>
        <dbReference type="SAM" id="Phobius"/>
    </source>
</evidence>
<proteinExistence type="predicted"/>
<dbReference type="AlphaFoldDB" id="I0GYZ6"/>
<evidence type="ECO:0000256" key="1">
    <source>
        <dbReference type="SAM" id="MobiDB-lite"/>
    </source>
</evidence>
<feature type="transmembrane region" description="Helical" evidence="2">
    <location>
        <begin position="188"/>
        <end position="206"/>
    </location>
</feature>
<reference evidence="3 4" key="1">
    <citation type="submission" date="2012-02" db="EMBL/GenBank/DDBJ databases">
        <title>Complete genome sequence of Actinoplanes missouriensis 431 (= NBRC 102363).</title>
        <authorList>
            <person name="Ohnishi Y."/>
            <person name="Ishikawa J."/>
            <person name="Sekine M."/>
            <person name="Hosoyama A."/>
            <person name="Harada T."/>
            <person name="Narita H."/>
            <person name="Hata T."/>
            <person name="Konno Y."/>
            <person name="Tutikane K."/>
            <person name="Fujita N."/>
            <person name="Horinouchi S."/>
            <person name="Hayakawa M."/>
        </authorList>
    </citation>
    <scope>NUCLEOTIDE SEQUENCE [LARGE SCALE GENOMIC DNA]</scope>
    <source>
        <strain evidence="4">ATCC 14538 / DSM 43046 / CBS 188.64 / JCM 3121 / NBRC 102363 / NCIMB 12654 / NRRL B-3342 / UNCC 431</strain>
    </source>
</reference>
<dbReference type="PATRIC" id="fig|512565.3.peg.767"/>
<protein>
    <submittedName>
        <fullName evidence="3">Uncharacterized protein</fullName>
    </submittedName>
</protein>
<keyword evidence="2" id="KW-1133">Transmembrane helix</keyword>
<organism evidence="3 4">
    <name type="scientific">Actinoplanes missouriensis (strain ATCC 14538 / DSM 43046 / CBS 188.64 / JCM 3121 / NBRC 102363 / NCIMB 12654 / NRRL B-3342 / UNCC 431)</name>
    <dbReference type="NCBI Taxonomy" id="512565"/>
    <lineage>
        <taxon>Bacteria</taxon>
        <taxon>Bacillati</taxon>
        <taxon>Actinomycetota</taxon>
        <taxon>Actinomycetes</taxon>
        <taxon>Micromonosporales</taxon>
        <taxon>Micromonosporaceae</taxon>
        <taxon>Actinoplanes</taxon>
    </lineage>
</organism>
<evidence type="ECO:0000313" key="3">
    <source>
        <dbReference type="EMBL" id="BAL85983.1"/>
    </source>
</evidence>
<feature type="compositionally biased region" description="Low complexity" evidence="1">
    <location>
        <begin position="302"/>
        <end position="314"/>
    </location>
</feature>
<dbReference type="STRING" id="512565.AMIS_7630"/>
<accession>I0GYZ6</accession>
<gene>
    <name evidence="3" type="ordered locus">AMIS_7630</name>
</gene>
<keyword evidence="2" id="KW-0812">Transmembrane</keyword>
<dbReference type="HOGENOM" id="CLU_856944_0_0_11"/>
<feature type="transmembrane region" description="Helical" evidence="2">
    <location>
        <begin position="121"/>
        <end position="139"/>
    </location>
</feature>
<feature type="transmembrane region" description="Helical" evidence="2">
    <location>
        <begin position="159"/>
        <end position="176"/>
    </location>
</feature>
<name>I0GYZ6_ACTM4</name>
<dbReference type="EMBL" id="AP012319">
    <property type="protein sequence ID" value="BAL85983.1"/>
    <property type="molecule type" value="Genomic_DNA"/>
</dbReference>
<dbReference type="Pfam" id="PF22564">
    <property type="entry name" value="HAAS"/>
    <property type="match status" value="1"/>
</dbReference>
<feature type="region of interest" description="Disordered" evidence="1">
    <location>
        <begin position="285"/>
        <end position="324"/>
    </location>
</feature>
<dbReference type="KEGG" id="ams:AMIS_7630"/>
<dbReference type="OrthoDB" id="5185521at2"/>
<sequence>MNVTAQDEIGGYVEEVRQALGGLPAATREELLEDLPEHLAEVLAEGGGTLVERLGSPSAYAAELIASAGIATGVPGSPSSPGGRFRDLRDRAGEATRRADVRVGPLLGYAKASDFLILLRPGWWVLRGYLAAMAFAYVFDDNSAPLGLLPRIGGSGSELVALLFLGAAVVGSIWLGRRGEPAGRMPRLLFRAGTVALAIYAVVGFFEADGYSRQSGSMDVNYVSQYDGVQDVFVYDGQGRLVQNAQLYDQWGNPIQFGEPGCIDSATGNWSASRSLGYPYCPEQAPFRNGGATPSPSFLTQPSPTEPAASPSAPGVVNASPSRE</sequence>
<dbReference type="RefSeq" id="WP_014440880.1">
    <property type="nucleotide sequence ID" value="NC_017093.1"/>
</dbReference>
<dbReference type="eggNOG" id="COG4709">
    <property type="taxonomic scope" value="Bacteria"/>
</dbReference>
<keyword evidence="4" id="KW-1185">Reference proteome</keyword>